<comment type="caution">
    <text evidence="1">The sequence shown here is derived from an EMBL/GenBank/DDBJ whole genome shotgun (WGS) entry which is preliminary data.</text>
</comment>
<dbReference type="InterPro" id="IPR012334">
    <property type="entry name" value="Pectin_lyas_fold"/>
</dbReference>
<protein>
    <submittedName>
        <fullName evidence="1">Adenylyl cyclase</fullName>
    </submittedName>
</protein>
<dbReference type="CDD" id="cd23669">
    <property type="entry name" value="GH55_SacteLam55A-like"/>
    <property type="match status" value="1"/>
</dbReference>
<dbReference type="RefSeq" id="WP_303492637.1">
    <property type="nucleotide sequence ID" value="NZ_JAUOPB010000006.1"/>
</dbReference>
<reference evidence="1" key="1">
    <citation type="submission" date="2023-07" db="EMBL/GenBank/DDBJ databases">
        <title>Genome content predicts the carbon catabolic preferences of heterotrophic bacteria.</title>
        <authorList>
            <person name="Gralka M."/>
        </authorList>
    </citation>
    <scope>NUCLEOTIDE SEQUENCE</scope>
    <source>
        <strain evidence="1">I3M17_2</strain>
    </source>
</reference>
<organism evidence="1 2">
    <name type="scientific">Saccharophagus degradans</name>
    <dbReference type="NCBI Taxonomy" id="86304"/>
    <lineage>
        <taxon>Bacteria</taxon>
        <taxon>Pseudomonadati</taxon>
        <taxon>Pseudomonadota</taxon>
        <taxon>Gammaproteobacteria</taxon>
        <taxon>Cellvibrionales</taxon>
        <taxon>Cellvibrionaceae</taxon>
        <taxon>Saccharophagus</taxon>
    </lineage>
</organism>
<sequence>MLPHFFLGRPISAAAFFSTLVKSITISLLCLAICACKSSEKTIKAGPHLPTPVFTTPLFGDKVWVFDPSMNPMAMQQKLDQLHAQQAYSEFSNQRYAILFKPGEYNLEVNVDYYVQALGLGRKPGDVVINGALQSTASTEGNKVTTMFWRGAENFLVKPSAKPMLWAVSQAAPYRRMHIKGDVQFDKGSWASGGFMANSIVEGQAGLTTGQQWFTRNSELGSWQGGNWNRVFVGVKGAPANDWPTSPTTAISTTPLVRDKPFLTLNKQGDYEVFVPALSTNSRGVSWRADEAGELIPLSQFYIAHAGRDTSTTINNALAQGKHLLFTPGLYPLDEAIRIHRPNTVVLGLGLPTLIPENGTPAMVAADVGGLKIAGLMFDAGLMNSPVLLQLGQSKTHMPHADNPSSLNDIYCRVGGAIAGQTEVCVTINSNHVIADHFWLWRADHGVGADWQVNKSAHGLVVNGDDVTIYGLFNEHFQHYQTLWNGERGRTYFYQSEIPYKPPSIAAWNDNGAAGFASYKVANHVKQHSAWGLGIYSFFRGEPTVSNNVRLENAAEVPNSPNVHITHIANFAGLFGGINHVINGLGPATEVGELTLYHGVNPQPPKAAP</sequence>
<dbReference type="Proteomes" id="UP001169760">
    <property type="component" value="Unassembled WGS sequence"/>
</dbReference>
<dbReference type="InterPro" id="IPR059186">
    <property type="entry name" value="SACTE_4363"/>
</dbReference>
<dbReference type="EMBL" id="JAUOPB010000006">
    <property type="protein sequence ID" value="MDO6422730.1"/>
    <property type="molecule type" value="Genomic_DNA"/>
</dbReference>
<evidence type="ECO:0000313" key="1">
    <source>
        <dbReference type="EMBL" id="MDO6422730.1"/>
    </source>
</evidence>
<evidence type="ECO:0000313" key="2">
    <source>
        <dbReference type="Proteomes" id="UP001169760"/>
    </source>
</evidence>
<dbReference type="Gene3D" id="2.160.20.10">
    <property type="entry name" value="Single-stranded right-handed beta-helix, Pectin lyase-like"/>
    <property type="match status" value="1"/>
</dbReference>
<dbReference type="AlphaFoldDB" id="A0AAW7X4J1"/>
<dbReference type="SUPFAM" id="SSF51126">
    <property type="entry name" value="Pectin lyase-like"/>
    <property type="match status" value="1"/>
</dbReference>
<dbReference type="InterPro" id="IPR011050">
    <property type="entry name" value="Pectin_lyase_fold/virulence"/>
</dbReference>
<gene>
    <name evidence="1" type="ORF">Q4521_09610</name>
</gene>
<proteinExistence type="predicted"/>
<accession>A0AAW7X4J1</accession>
<name>A0AAW7X4J1_9GAMM</name>